<accession>A0A9X7BTG9</accession>
<dbReference type="AlphaFoldDB" id="A0A9X7BTG9"/>
<keyword evidence="1" id="KW-0732">Signal</keyword>
<evidence type="ECO:0000256" key="1">
    <source>
        <dbReference type="SAM" id="SignalP"/>
    </source>
</evidence>
<dbReference type="RefSeq" id="WP_098685568.1">
    <property type="nucleotide sequence ID" value="NZ_NVDU01000003.1"/>
</dbReference>
<proteinExistence type="predicted"/>
<organism evidence="2 3">
    <name type="scientific">Bacillus thuringiensis</name>
    <dbReference type="NCBI Taxonomy" id="1428"/>
    <lineage>
        <taxon>Bacteria</taxon>
        <taxon>Bacillati</taxon>
        <taxon>Bacillota</taxon>
        <taxon>Bacilli</taxon>
        <taxon>Bacillales</taxon>
        <taxon>Bacillaceae</taxon>
        <taxon>Bacillus</taxon>
        <taxon>Bacillus cereus group</taxon>
    </lineage>
</organism>
<name>A0A9X7BTG9_BACTU</name>
<evidence type="ECO:0000313" key="3">
    <source>
        <dbReference type="Proteomes" id="UP000223366"/>
    </source>
</evidence>
<feature type="signal peptide" evidence="1">
    <location>
        <begin position="1"/>
        <end position="25"/>
    </location>
</feature>
<protein>
    <submittedName>
        <fullName evidence="2">Uncharacterized protein</fullName>
    </submittedName>
</protein>
<gene>
    <name evidence="2" type="ORF">COK99_01380</name>
</gene>
<comment type="caution">
    <text evidence="2">The sequence shown here is derived from an EMBL/GenBank/DDBJ whole genome shotgun (WGS) entry which is preliminary data.</text>
</comment>
<evidence type="ECO:0000313" key="2">
    <source>
        <dbReference type="EMBL" id="PFV35701.1"/>
    </source>
</evidence>
<feature type="chain" id="PRO_5040734427" evidence="1">
    <location>
        <begin position="26"/>
        <end position="248"/>
    </location>
</feature>
<dbReference type="EMBL" id="NVDU01000003">
    <property type="protein sequence ID" value="PFV35701.1"/>
    <property type="molecule type" value="Genomic_DNA"/>
</dbReference>
<dbReference type="Proteomes" id="UP000223366">
    <property type="component" value="Unassembled WGS sequence"/>
</dbReference>
<reference evidence="2 3" key="1">
    <citation type="submission" date="2017-09" db="EMBL/GenBank/DDBJ databases">
        <title>Large-scale bioinformatics analysis of Bacillus genomes uncovers conserved roles of natural products in bacterial physiology.</title>
        <authorList>
            <consortium name="Agbiome Team Llc"/>
            <person name="Bleich R.M."/>
            <person name="Grubbs K.J."/>
            <person name="Santa Maria K.C."/>
            <person name="Allen S.E."/>
            <person name="Farag S."/>
            <person name="Shank E.A."/>
            <person name="Bowers A."/>
        </authorList>
    </citation>
    <scope>NUCLEOTIDE SEQUENCE [LARGE SCALE GENOMIC DNA]</scope>
    <source>
        <strain evidence="2 3">AFS060060</strain>
    </source>
</reference>
<sequence length="248" mass="27196">MLRILKGSKVLLVAVALFLVSALFATPNGVKAEEVKAQSSIQTPEDYIKYLENYSVKDANDSGITDKASVMFSVAGAKETLKEFKALSKEKQEAYVEFINSPEKMAAFFNNDTKKLGKFANEVKLNETEVNFPEMKMAAGSRSVSHYGTLSLFGITMSQYAVEGSYNYNGSKATSHNYTSGRVVKHYNPTITTDRSDKNGYVSNGKYYGKATFYYKVGVAGYGVQIGNVHCTVNGNGNGKTSGSFWRD</sequence>